<protein>
    <submittedName>
        <fullName evidence="4">Uncharacterized protein</fullName>
    </submittedName>
</protein>
<evidence type="ECO:0000313" key="4">
    <source>
        <dbReference type="EMBL" id="EWC47304.1"/>
    </source>
</evidence>
<proteinExistence type="inferred from homology"/>
<evidence type="ECO:0000256" key="3">
    <source>
        <dbReference type="SAM" id="Phobius"/>
    </source>
</evidence>
<accession>W7HUV1</accession>
<feature type="transmembrane region" description="Helical" evidence="3">
    <location>
        <begin position="94"/>
        <end position="116"/>
    </location>
</feature>
<dbReference type="EMBL" id="KI966411">
    <property type="protein sequence ID" value="EWC47304.1"/>
    <property type="molecule type" value="Genomic_DNA"/>
</dbReference>
<dbReference type="Proteomes" id="UP000024837">
    <property type="component" value="Unassembled WGS sequence"/>
</dbReference>
<dbReference type="HOGENOM" id="CLU_514847_0_0_1"/>
<keyword evidence="3" id="KW-0472">Membrane</keyword>
<sequence>MRKVGQLLQPEPGYSPLEAPPPPIETQPSAPEVVPGGGDHHERPGPEVVDNSAYQAYFAPDSGLAAVKPQLVEYEGWKPDQKRQRRICGLRRRVFFILLGLLLVVAAVGAVVGRFVNRPDTSERDGPPRPTDPSAPSGTTVPIAVGAVSGSNFGVGNSVIRQDNNTQMFYITMAGTDPQRDTVLISGLDPPPSKNTSFAMLQAPGSTTMRLFYTAENNTMFDAYGTADNGNWTMGRLAVDTRYRALVSPGSGFAATPWAVKNRDNNYSLRVYYVDRATQSVQEIAYDQGGNWVLTFIRLPRALSNGKVALAWVQASNFSFTDNQVLHVFYQDQQANLVHVPTYDGIWNITEYSENLGALAEGTYLAASVTQDTVGTNNTLRVMWLSQDSHLTLLRGEGASPRIVKGFQPRGTFSTPMNVVNLPESRNLAVGAVPGGTIAALSFVDEIRVFYQSGQTETSIVEVAFDGRSWYTIGLAT</sequence>
<keyword evidence="3" id="KW-0812">Transmembrane</keyword>
<keyword evidence="3" id="KW-1133">Transmembrane helix</keyword>
<dbReference type="AlphaFoldDB" id="W7HUV1"/>
<name>W7HUV1_9PEZI</name>
<evidence type="ECO:0000256" key="1">
    <source>
        <dbReference type="ARBA" id="ARBA00009042"/>
    </source>
</evidence>
<dbReference type="Pfam" id="PF07938">
    <property type="entry name" value="Fungal_lectin"/>
    <property type="match status" value="1"/>
</dbReference>
<feature type="region of interest" description="Disordered" evidence="2">
    <location>
        <begin position="1"/>
        <end position="45"/>
    </location>
</feature>
<feature type="region of interest" description="Disordered" evidence="2">
    <location>
        <begin position="117"/>
        <end position="140"/>
    </location>
</feature>
<evidence type="ECO:0000256" key="2">
    <source>
        <dbReference type="SAM" id="MobiDB-lite"/>
    </source>
</evidence>
<dbReference type="InterPro" id="IPR012475">
    <property type="entry name" value="Fungal_lectin"/>
</dbReference>
<evidence type="ECO:0000313" key="5">
    <source>
        <dbReference type="Proteomes" id="UP000024837"/>
    </source>
</evidence>
<dbReference type="OrthoDB" id="10404671at2759"/>
<organism evidence="4 5">
    <name type="scientific">Drechslerella stenobrocha 248</name>
    <dbReference type="NCBI Taxonomy" id="1043628"/>
    <lineage>
        <taxon>Eukaryota</taxon>
        <taxon>Fungi</taxon>
        <taxon>Dikarya</taxon>
        <taxon>Ascomycota</taxon>
        <taxon>Pezizomycotina</taxon>
        <taxon>Orbiliomycetes</taxon>
        <taxon>Orbiliales</taxon>
        <taxon>Orbiliaceae</taxon>
        <taxon>Drechslerella</taxon>
    </lineage>
</organism>
<comment type="similarity">
    <text evidence="1">Belongs to the fungal fucose-specific lectin family.</text>
</comment>
<reference evidence="4 5" key="1">
    <citation type="submission" date="2013-05" db="EMBL/GenBank/DDBJ databases">
        <title>Drechslerella stenobrocha genome reveals carnivorous origination and mechanical trapping mechanism of predatory fungi.</title>
        <authorList>
            <person name="Liu X."/>
            <person name="Zhang W."/>
            <person name="Liu K."/>
        </authorList>
    </citation>
    <scope>NUCLEOTIDE SEQUENCE [LARGE SCALE GENOMIC DNA]</scope>
    <source>
        <strain evidence="4 5">248</strain>
    </source>
</reference>
<dbReference type="Gene3D" id="2.120.10.70">
    <property type="entry name" value="Fucose-specific lectin"/>
    <property type="match status" value="1"/>
</dbReference>
<keyword evidence="5" id="KW-1185">Reference proteome</keyword>
<gene>
    <name evidence="4" type="ORF">DRE_03423</name>
</gene>
<dbReference type="SUPFAM" id="SSF89372">
    <property type="entry name" value="Fucose-specific lectin"/>
    <property type="match status" value="1"/>
</dbReference>